<protein>
    <submittedName>
        <fullName evidence="1">Uncharacterized protein</fullName>
    </submittedName>
</protein>
<dbReference type="EMBL" id="MT631664">
    <property type="protein sequence ID" value="QNO56660.1"/>
    <property type="molecule type" value="Genomic_DNA"/>
</dbReference>
<name>A0A7G9Z8S6_9EURY</name>
<dbReference type="AlphaFoldDB" id="A0A7G9Z8S6"/>
<accession>A0A7G9Z8S6</accession>
<reference evidence="1" key="1">
    <citation type="submission" date="2020-06" db="EMBL/GenBank/DDBJ databases">
        <title>Unique genomic features of the anaerobic methanotrophic archaea.</title>
        <authorList>
            <person name="Chadwick G.L."/>
            <person name="Skennerton C.T."/>
            <person name="Laso-Perez R."/>
            <person name="Leu A.O."/>
            <person name="Speth D.R."/>
            <person name="Yu H."/>
            <person name="Morgan-Lang C."/>
            <person name="Hatzenpichler R."/>
            <person name="Goudeau D."/>
            <person name="Malmstrom R."/>
            <person name="Brazelton W.J."/>
            <person name="Woyke T."/>
            <person name="Hallam S.J."/>
            <person name="Tyson G.W."/>
            <person name="Wegener G."/>
            <person name="Boetius A."/>
            <person name="Orphan V."/>
        </authorList>
    </citation>
    <scope>NUCLEOTIDE SEQUENCE</scope>
</reference>
<evidence type="ECO:0000313" key="1">
    <source>
        <dbReference type="EMBL" id="QNO56660.1"/>
    </source>
</evidence>
<gene>
    <name evidence="1" type="ORF">ILOGCEIP_00011</name>
</gene>
<organism evidence="1">
    <name type="scientific">Candidatus Methanophaga sp. ANME-1 ERB7</name>
    <dbReference type="NCBI Taxonomy" id="2759913"/>
    <lineage>
        <taxon>Archaea</taxon>
        <taxon>Methanobacteriati</taxon>
        <taxon>Methanobacteriota</taxon>
        <taxon>Stenosarchaea group</taxon>
        <taxon>Methanomicrobia</taxon>
        <taxon>Candidatus Methanophagales</taxon>
        <taxon>Candidatus Methanophagaceae</taxon>
        <taxon>Candidatus Methanophaga</taxon>
    </lineage>
</organism>
<sequence length="48" mass="5183">MANRGMGHPIVPRDAVSNKQRVLLMIGLNNDVTVRSDNDTVAAIVPLI</sequence>
<proteinExistence type="predicted"/>